<protein>
    <submittedName>
        <fullName evidence="1">Uncharacterized protein</fullName>
    </submittedName>
</protein>
<dbReference type="EMBL" id="JANBPU010000071">
    <property type="protein sequence ID" value="KAJ1917462.1"/>
    <property type="molecule type" value="Genomic_DNA"/>
</dbReference>
<reference evidence="1" key="1">
    <citation type="submission" date="2022-07" db="EMBL/GenBank/DDBJ databases">
        <title>Phylogenomic reconstructions and comparative analyses of Kickxellomycotina fungi.</title>
        <authorList>
            <person name="Reynolds N.K."/>
            <person name="Stajich J.E."/>
            <person name="Barry K."/>
            <person name="Grigoriev I.V."/>
            <person name="Crous P."/>
            <person name="Smith M.E."/>
        </authorList>
    </citation>
    <scope>NUCLEOTIDE SEQUENCE</scope>
    <source>
        <strain evidence="1">NBRC 100468</strain>
    </source>
</reference>
<dbReference type="AlphaFoldDB" id="A0A9W8A4V8"/>
<organism evidence="1 2">
    <name type="scientific">Mycoemilia scoparia</name>
    <dbReference type="NCBI Taxonomy" id="417184"/>
    <lineage>
        <taxon>Eukaryota</taxon>
        <taxon>Fungi</taxon>
        <taxon>Fungi incertae sedis</taxon>
        <taxon>Zoopagomycota</taxon>
        <taxon>Kickxellomycotina</taxon>
        <taxon>Kickxellomycetes</taxon>
        <taxon>Kickxellales</taxon>
        <taxon>Kickxellaceae</taxon>
        <taxon>Mycoemilia</taxon>
    </lineage>
</organism>
<name>A0A9W8A4V8_9FUNG</name>
<comment type="caution">
    <text evidence="1">The sequence shown here is derived from an EMBL/GenBank/DDBJ whole genome shotgun (WGS) entry which is preliminary data.</text>
</comment>
<proteinExistence type="predicted"/>
<evidence type="ECO:0000313" key="2">
    <source>
        <dbReference type="Proteomes" id="UP001150538"/>
    </source>
</evidence>
<dbReference type="OrthoDB" id="5524833at2759"/>
<keyword evidence="2" id="KW-1185">Reference proteome</keyword>
<dbReference type="Proteomes" id="UP001150538">
    <property type="component" value="Unassembled WGS sequence"/>
</dbReference>
<sequence>MVSSNGPYDAFGCIAYLPATHTLAPKISNEDLHPKLIENMKSQPYEEVPPKFNLKSVRDIALSLCLELYERHPGDESLYLCLFDIYTIKGSDLKIPSPFAGKKDNEAAVSMFLCYMAKVTNNFEYGAIDAALKKGWYRKRITVLIETLKRLNNFVAVAVLYQIELPINYQEAFSAIRSAAPMKQITKETSPFFWESSIVEYAQYQCFHTPGCKDIVLKAEKRIETPQGGRQKMLEKTMPNVSKFFKWLILQ</sequence>
<accession>A0A9W8A4V8</accession>
<evidence type="ECO:0000313" key="1">
    <source>
        <dbReference type="EMBL" id="KAJ1917462.1"/>
    </source>
</evidence>
<gene>
    <name evidence="1" type="ORF">H4219_003205</name>
</gene>